<accession>A0A9W2Y3F8</accession>
<dbReference type="InterPro" id="IPR013106">
    <property type="entry name" value="Ig_V-set"/>
</dbReference>
<evidence type="ECO:0000313" key="12">
    <source>
        <dbReference type="RefSeq" id="XP_055368469.1"/>
    </source>
</evidence>
<dbReference type="AlphaFoldDB" id="A0A9W2Y3F8"/>
<evidence type="ECO:0000256" key="8">
    <source>
        <dbReference type="SAM" id="Phobius"/>
    </source>
</evidence>
<comment type="subcellular location">
    <subcellularLocation>
        <location evidence="1">Cell membrane</location>
    </subcellularLocation>
</comment>
<evidence type="ECO:0000256" key="2">
    <source>
        <dbReference type="ARBA" id="ARBA00022475"/>
    </source>
</evidence>
<dbReference type="Pfam" id="PF07686">
    <property type="entry name" value="V-set"/>
    <property type="match status" value="2"/>
</dbReference>
<dbReference type="InterPro" id="IPR013783">
    <property type="entry name" value="Ig-like_fold"/>
</dbReference>
<evidence type="ECO:0000256" key="1">
    <source>
        <dbReference type="ARBA" id="ARBA00004236"/>
    </source>
</evidence>
<keyword evidence="7" id="KW-0325">Glycoprotein</keyword>
<feature type="domain" description="Ig-like" evidence="10">
    <location>
        <begin position="21"/>
        <end position="121"/>
    </location>
</feature>
<feature type="domain" description="Ig-like" evidence="10">
    <location>
        <begin position="131"/>
        <end position="227"/>
    </location>
</feature>
<dbReference type="InterPro" id="IPR036179">
    <property type="entry name" value="Ig-like_dom_sf"/>
</dbReference>
<dbReference type="PANTHER" id="PTHR19433">
    <property type="entry name" value="T-CELL RECEPTOR ALPHA CHAIN V REGION-RELATED"/>
    <property type="match status" value="1"/>
</dbReference>
<dbReference type="PROSITE" id="PS50835">
    <property type="entry name" value="IG_LIKE"/>
    <property type="match status" value="2"/>
</dbReference>
<keyword evidence="8" id="KW-1133">Transmembrane helix</keyword>
<keyword evidence="8" id="KW-0812">Transmembrane</keyword>
<evidence type="ECO:0000256" key="6">
    <source>
        <dbReference type="ARBA" id="ARBA00023157"/>
    </source>
</evidence>
<dbReference type="GO" id="GO:0002376">
    <property type="term" value="P:immune system process"/>
    <property type="evidence" value="ECO:0007669"/>
    <property type="project" value="UniProtKB-KW"/>
</dbReference>
<dbReference type="CDD" id="cd00099">
    <property type="entry name" value="IgV"/>
    <property type="match status" value="1"/>
</dbReference>
<evidence type="ECO:0000256" key="4">
    <source>
        <dbReference type="ARBA" id="ARBA00022859"/>
    </source>
</evidence>
<evidence type="ECO:0000259" key="10">
    <source>
        <dbReference type="PROSITE" id="PS50835"/>
    </source>
</evidence>
<protein>
    <submittedName>
        <fullName evidence="12">Uncharacterized protein LOC129604742 isoform X1</fullName>
    </submittedName>
</protein>
<organism evidence="11 12">
    <name type="scientific">Betta splendens</name>
    <name type="common">Siamese fighting fish</name>
    <dbReference type="NCBI Taxonomy" id="158456"/>
    <lineage>
        <taxon>Eukaryota</taxon>
        <taxon>Metazoa</taxon>
        <taxon>Chordata</taxon>
        <taxon>Craniata</taxon>
        <taxon>Vertebrata</taxon>
        <taxon>Euteleostomi</taxon>
        <taxon>Actinopterygii</taxon>
        <taxon>Neopterygii</taxon>
        <taxon>Teleostei</taxon>
        <taxon>Neoteleostei</taxon>
        <taxon>Acanthomorphata</taxon>
        <taxon>Anabantaria</taxon>
        <taxon>Anabantiformes</taxon>
        <taxon>Anabantoidei</taxon>
        <taxon>Osphronemidae</taxon>
        <taxon>Betta</taxon>
    </lineage>
</organism>
<dbReference type="GO" id="GO:0009617">
    <property type="term" value="P:response to bacterium"/>
    <property type="evidence" value="ECO:0007669"/>
    <property type="project" value="TreeGrafter"/>
</dbReference>
<dbReference type="PANTHER" id="PTHR19433:SF133">
    <property type="entry name" value="IMMUNE-TYPE RECEPTOR 5 PRECURSOR-RELATED"/>
    <property type="match status" value="1"/>
</dbReference>
<keyword evidence="5 8" id="KW-0472">Membrane</keyword>
<keyword evidence="2" id="KW-1003">Cell membrane</keyword>
<name>A0A9W2Y3F8_BETSP</name>
<evidence type="ECO:0000313" key="11">
    <source>
        <dbReference type="Proteomes" id="UP000515150"/>
    </source>
</evidence>
<dbReference type="SMART" id="SM00408">
    <property type="entry name" value="IGc2"/>
    <property type="match status" value="1"/>
</dbReference>
<dbReference type="OrthoDB" id="8947657at2759"/>
<keyword evidence="11" id="KW-1185">Reference proteome</keyword>
<dbReference type="InterPro" id="IPR003598">
    <property type="entry name" value="Ig_sub2"/>
</dbReference>
<reference evidence="12" key="1">
    <citation type="submission" date="2025-08" db="UniProtKB">
        <authorList>
            <consortium name="RefSeq"/>
        </authorList>
    </citation>
    <scope>IDENTIFICATION</scope>
</reference>
<dbReference type="GeneID" id="129604742"/>
<keyword evidence="4" id="KW-0391">Immunity</keyword>
<feature type="chain" id="PRO_5040814970" evidence="9">
    <location>
        <begin position="22"/>
        <end position="342"/>
    </location>
</feature>
<sequence length="342" mass="37955">MFGCSMLSASIILSRWTLIEPTEVPQHNSFAVAEVGGSFTLRCPVLDDNFIYWHKQTLGNKGQTVATSVYGRLSLQGEFTGTRFNITKEDSQFLLTIRNVTKEDEATYICLSGTTYSLTLANNVFLAVKDPNKEKCVSVKQHPKTESVVPGNSVNLQCSLHSKTEENKVQCPDEHSVYWFRAGAGESSRSLIYTQKHRTEERETSCGYSLSRTIQNSSDAGTYYCAVVTCGRILFGDGTNVETRPDPVVLGLLLVLLACSVSLIALLIVCVKRRRFCEHCKETMNASLHPEHGEPAVDPSTKLAGDAETENYVALDFSAKTKKKNKRRRETPEECVYSAVRA</sequence>
<dbReference type="InterPro" id="IPR003599">
    <property type="entry name" value="Ig_sub"/>
</dbReference>
<evidence type="ECO:0000256" key="7">
    <source>
        <dbReference type="ARBA" id="ARBA00023180"/>
    </source>
</evidence>
<feature type="transmembrane region" description="Helical" evidence="8">
    <location>
        <begin position="248"/>
        <end position="271"/>
    </location>
</feature>
<evidence type="ECO:0000256" key="3">
    <source>
        <dbReference type="ARBA" id="ARBA00022729"/>
    </source>
</evidence>
<dbReference type="SMART" id="SM00409">
    <property type="entry name" value="IG"/>
    <property type="match status" value="2"/>
</dbReference>
<dbReference type="SMART" id="SM00406">
    <property type="entry name" value="IGv"/>
    <property type="match status" value="2"/>
</dbReference>
<dbReference type="GO" id="GO:0005886">
    <property type="term" value="C:plasma membrane"/>
    <property type="evidence" value="ECO:0007669"/>
    <property type="project" value="UniProtKB-SubCell"/>
</dbReference>
<dbReference type="RefSeq" id="XP_055368469.1">
    <property type="nucleotide sequence ID" value="XM_055512494.1"/>
</dbReference>
<proteinExistence type="predicted"/>
<dbReference type="KEGG" id="bspl:129604742"/>
<keyword evidence="3 9" id="KW-0732">Signal</keyword>
<dbReference type="InterPro" id="IPR052051">
    <property type="entry name" value="TCR_complex_component"/>
</dbReference>
<evidence type="ECO:0000256" key="9">
    <source>
        <dbReference type="SAM" id="SignalP"/>
    </source>
</evidence>
<dbReference type="Proteomes" id="UP000515150">
    <property type="component" value="Chromosome 10"/>
</dbReference>
<dbReference type="Gene3D" id="2.60.40.10">
    <property type="entry name" value="Immunoglobulins"/>
    <property type="match status" value="2"/>
</dbReference>
<dbReference type="SUPFAM" id="SSF48726">
    <property type="entry name" value="Immunoglobulin"/>
    <property type="match status" value="2"/>
</dbReference>
<gene>
    <name evidence="12" type="primary">LOC129604742</name>
</gene>
<dbReference type="InterPro" id="IPR007110">
    <property type="entry name" value="Ig-like_dom"/>
</dbReference>
<evidence type="ECO:0000256" key="5">
    <source>
        <dbReference type="ARBA" id="ARBA00023136"/>
    </source>
</evidence>
<keyword evidence="6" id="KW-1015">Disulfide bond</keyword>
<feature type="signal peptide" evidence="9">
    <location>
        <begin position="1"/>
        <end position="21"/>
    </location>
</feature>